<dbReference type="Proteomes" id="UP000499080">
    <property type="component" value="Unassembled WGS sequence"/>
</dbReference>
<evidence type="ECO:0000313" key="1">
    <source>
        <dbReference type="EMBL" id="GBO15298.1"/>
    </source>
</evidence>
<evidence type="ECO:0000313" key="3">
    <source>
        <dbReference type="Proteomes" id="UP000499080"/>
    </source>
</evidence>
<organism evidence="1 3">
    <name type="scientific">Araneus ventricosus</name>
    <name type="common">Orbweaver spider</name>
    <name type="synonym">Epeira ventricosa</name>
    <dbReference type="NCBI Taxonomy" id="182803"/>
    <lineage>
        <taxon>Eukaryota</taxon>
        <taxon>Metazoa</taxon>
        <taxon>Ecdysozoa</taxon>
        <taxon>Arthropoda</taxon>
        <taxon>Chelicerata</taxon>
        <taxon>Arachnida</taxon>
        <taxon>Araneae</taxon>
        <taxon>Araneomorphae</taxon>
        <taxon>Entelegynae</taxon>
        <taxon>Araneoidea</taxon>
        <taxon>Araneidae</taxon>
        <taxon>Araneus</taxon>
    </lineage>
</organism>
<accession>A0A4Y2UQZ0</accession>
<name>A0A4Y2UQZ0_ARAVE</name>
<protein>
    <submittedName>
        <fullName evidence="1">Uncharacterized protein</fullName>
    </submittedName>
</protein>
<proteinExistence type="predicted"/>
<evidence type="ECO:0000313" key="2">
    <source>
        <dbReference type="EMBL" id="GBO15306.1"/>
    </source>
</evidence>
<dbReference type="EMBL" id="BGPR01039359">
    <property type="protein sequence ID" value="GBO15298.1"/>
    <property type="molecule type" value="Genomic_DNA"/>
</dbReference>
<dbReference type="EMBL" id="BGPR01039365">
    <property type="protein sequence ID" value="GBO15306.1"/>
    <property type="molecule type" value="Genomic_DNA"/>
</dbReference>
<sequence>MSKLVLLVCCNPFQLPKHCMRKSLRPVQPWMVELKPHTIHPKANICVGCRKQLGKLKDDAPREKPGYIPMEAKGAISREQLVAQLAVKLAAPPVAEVS</sequence>
<dbReference type="OrthoDB" id="6460824at2759"/>
<gene>
    <name evidence="2" type="ORF">AVEN_29692_1</name>
    <name evidence="1" type="ORF">AVEN_6142_1</name>
</gene>
<keyword evidence="3" id="KW-1185">Reference proteome</keyword>
<dbReference type="AlphaFoldDB" id="A0A4Y2UQZ0"/>
<reference evidence="1 3" key="1">
    <citation type="journal article" date="2019" name="Sci. Rep.">
        <title>Orb-weaving spider Araneus ventricosus genome elucidates the spidroin gene catalogue.</title>
        <authorList>
            <person name="Kono N."/>
            <person name="Nakamura H."/>
            <person name="Ohtoshi R."/>
            <person name="Moran D.A.P."/>
            <person name="Shinohara A."/>
            <person name="Yoshida Y."/>
            <person name="Fujiwara M."/>
            <person name="Mori M."/>
            <person name="Tomita M."/>
            <person name="Arakawa K."/>
        </authorList>
    </citation>
    <scope>NUCLEOTIDE SEQUENCE [LARGE SCALE GENOMIC DNA]</scope>
</reference>
<comment type="caution">
    <text evidence="1">The sequence shown here is derived from an EMBL/GenBank/DDBJ whole genome shotgun (WGS) entry which is preliminary data.</text>
</comment>